<accession>A0A5C6RI55</accession>
<name>A0A5C6RI55_9BACT</name>
<dbReference type="AlphaFoldDB" id="A0A5C6RI55"/>
<dbReference type="InterPro" id="IPR051842">
    <property type="entry name" value="uS12_prolyl_hydroxylase"/>
</dbReference>
<comment type="caution">
    <text evidence="2">The sequence shown here is derived from an EMBL/GenBank/DDBJ whole genome shotgun (WGS) entry which is preliminary data.</text>
</comment>
<dbReference type="EMBL" id="VOOR01000064">
    <property type="protein sequence ID" value="TXB61340.1"/>
    <property type="molecule type" value="Genomic_DNA"/>
</dbReference>
<feature type="domain" description="Prolyl 4-hydroxylase alpha subunit Fe(2+) 2OG dioxygenase" evidence="1">
    <location>
        <begin position="115"/>
        <end position="213"/>
    </location>
</feature>
<protein>
    <submittedName>
        <fullName evidence="2">2OG-Fe(II) oxygenase</fullName>
    </submittedName>
</protein>
<dbReference type="Gene3D" id="2.60.120.620">
    <property type="entry name" value="q2cbj1_9rhob like domain"/>
    <property type="match status" value="1"/>
</dbReference>
<gene>
    <name evidence="2" type="ORF">FRY97_19565</name>
</gene>
<dbReference type="OrthoDB" id="9783171at2"/>
<proteinExistence type="predicted"/>
<dbReference type="Pfam" id="PF13640">
    <property type="entry name" value="2OG-FeII_Oxy_3"/>
    <property type="match status" value="1"/>
</dbReference>
<evidence type="ECO:0000313" key="2">
    <source>
        <dbReference type="EMBL" id="TXB61340.1"/>
    </source>
</evidence>
<evidence type="ECO:0000259" key="1">
    <source>
        <dbReference type="Pfam" id="PF13640"/>
    </source>
</evidence>
<dbReference type="RefSeq" id="WP_147169295.1">
    <property type="nucleotide sequence ID" value="NZ_VOOR01000064.1"/>
</dbReference>
<keyword evidence="3" id="KW-1185">Reference proteome</keyword>
<reference evidence="2 3" key="1">
    <citation type="submission" date="2019-08" db="EMBL/GenBank/DDBJ databases">
        <title>Genome of Phaeodactylibacter luteus.</title>
        <authorList>
            <person name="Bowman J.P."/>
        </authorList>
    </citation>
    <scope>NUCLEOTIDE SEQUENCE [LARGE SCALE GENOMIC DNA]</scope>
    <source>
        <strain evidence="2 3">KCTC 42180</strain>
    </source>
</reference>
<dbReference type="InterPro" id="IPR044862">
    <property type="entry name" value="Pro_4_hyd_alph_FE2OG_OXY"/>
</dbReference>
<dbReference type="PANTHER" id="PTHR12117">
    <property type="entry name" value="HISTONE ACETYLTRANSFERASE COMPLEX"/>
    <property type="match status" value="1"/>
</dbReference>
<dbReference type="Proteomes" id="UP000321580">
    <property type="component" value="Unassembled WGS sequence"/>
</dbReference>
<organism evidence="2 3">
    <name type="scientific">Phaeodactylibacter luteus</name>
    <dbReference type="NCBI Taxonomy" id="1564516"/>
    <lineage>
        <taxon>Bacteria</taxon>
        <taxon>Pseudomonadati</taxon>
        <taxon>Bacteroidota</taxon>
        <taxon>Saprospiria</taxon>
        <taxon>Saprospirales</taxon>
        <taxon>Haliscomenobacteraceae</taxon>
        <taxon>Phaeodactylibacter</taxon>
    </lineage>
</organism>
<sequence length="268" mass="30584">MSILNPAAVGQQTVAQAREAFQNARPYKHIVIDDFLSADVAESLYANFPKMTQLRKHYKGLNENKSEGSSFGDYHTDFVRVLEAIKGEAFIKTWLEPVTGIADLVLPDDHRGAGVHQGRNGSFLDIHVDFSVHPILNLHRRLNLLIYLNKDWEEAYGGHLELWNEDVSVLEKKVLVGFNRAVIFETTDTSYHGYDVINIPEDQSRKSIYSYYYSPLAEGVKYHDTIFKPRPTDSRSKRVKTNAKESLKNTVKGVFQKLGMKSVFEKFE</sequence>
<dbReference type="PANTHER" id="PTHR12117:SF0">
    <property type="entry name" value="PROLYL 3-HYDROXYLASE OGFOD1"/>
    <property type="match status" value="1"/>
</dbReference>
<evidence type="ECO:0000313" key="3">
    <source>
        <dbReference type="Proteomes" id="UP000321580"/>
    </source>
</evidence>